<feature type="compositionally biased region" description="Basic and acidic residues" evidence="9">
    <location>
        <begin position="317"/>
        <end position="329"/>
    </location>
</feature>
<evidence type="ECO:0000256" key="10">
    <source>
        <dbReference type="SAM" id="Phobius"/>
    </source>
</evidence>
<feature type="transmembrane region" description="Helical" evidence="10">
    <location>
        <begin position="490"/>
        <end position="510"/>
    </location>
</feature>
<gene>
    <name evidence="11" type="ORF">H4219_001326</name>
</gene>
<proteinExistence type="inferred from homology"/>
<dbReference type="PROSITE" id="PS50005">
    <property type="entry name" value="TPR"/>
    <property type="match status" value="1"/>
</dbReference>
<accession>A0A9W8DVG2</accession>
<dbReference type="Pfam" id="PF01733">
    <property type="entry name" value="Nucleoside_tran"/>
    <property type="match status" value="1"/>
</dbReference>
<evidence type="ECO:0000256" key="9">
    <source>
        <dbReference type="SAM" id="MobiDB-lite"/>
    </source>
</evidence>
<keyword evidence="4 10" id="KW-0812">Transmembrane</keyword>
<feature type="transmembrane region" description="Helical" evidence="10">
    <location>
        <begin position="551"/>
        <end position="575"/>
    </location>
</feature>
<dbReference type="InterPro" id="IPR019734">
    <property type="entry name" value="TPR_rpt"/>
</dbReference>
<dbReference type="InterPro" id="IPR002259">
    <property type="entry name" value="Eqnu_transpt"/>
</dbReference>
<feature type="transmembrane region" description="Helical" evidence="10">
    <location>
        <begin position="823"/>
        <end position="844"/>
    </location>
</feature>
<dbReference type="SMART" id="SM00028">
    <property type="entry name" value="TPR"/>
    <property type="match status" value="2"/>
</dbReference>
<evidence type="ECO:0000256" key="4">
    <source>
        <dbReference type="ARBA" id="ARBA00022692"/>
    </source>
</evidence>
<feature type="compositionally biased region" description="Polar residues" evidence="9">
    <location>
        <begin position="1"/>
        <end position="19"/>
    </location>
</feature>
<organism evidence="11 12">
    <name type="scientific">Mycoemilia scoparia</name>
    <dbReference type="NCBI Taxonomy" id="417184"/>
    <lineage>
        <taxon>Eukaryota</taxon>
        <taxon>Fungi</taxon>
        <taxon>Fungi incertae sedis</taxon>
        <taxon>Zoopagomycota</taxon>
        <taxon>Kickxellomycotina</taxon>
        <taxon>Kickxellomycetes</taxon>
        <taxon>Kickxellales</taxon>
        <taxon>Kickxellaceae</taxon>
        <taxon>Mycoemilia</taxon>
    </lineage>
</organism>
<feature type="transmembrane region" description="Helical" evidence="10">
    <location>
        <begin position="638"/>
        <end position="659"/>
    </location>
</feature>
<dbReference type="GO" id="GO:0005337">
    <property type="term" value="F:nucleoside transmembrane transporter activity"/>
    <property type="evidence" value="ECO:0007669"/>
    <property type="project" value="InterPro"/>
</dbReference>
<feature type="region of interest" description="Disordered" evidence="9">
    <location>
        <begin position="1"/>
        <end position="21"/>
    </location>
</feature>
<sequence>MAGEITRSQLQGTGYTPTSDIVDKDITHNSSAIPDKYKKLEASAVVDAEKGDFEAAVSKLSEILELYNDYASAYNNRAQVYRLLGQTKSALNDLEKAIEFGDATTLGHAYTQRAIIKKSMGDADAAYQDFVSGSKYGNEVAKKAAVHENPYAKLCNATVSEAMRLYREGTNTIENARLLQQLQKAERQIMELSIENTSLIIELAAVRKYQKVSEINYRTKLESIYESVAKKLRTLARDLEGLNYLGSDPCSRPSVQGSSTIRVVGNINTQPTYPDPNTHLKSSTTRKKQNLNRSCESNHDSNAGEVRCTQLSSKLPTIREDDRENRESRTTSLGNPDSNISKKSNTKTSTPECQNKTNKASNEPPVQDTKNESIRPRRRATTHPTNYKLPALNSSENEQLISPLPTALYGYEGSTSSNAQALATRQASENEAGPPQDSLNNESIEEPVNMVVYWCCILLGISMLLPWNAFITAYDFFYIKFKGSRYQSNFTNYFSLCYTLFTLAFNTYVAFTLRKETLSRRIILGLGLCVATFSVATIFPALEGLGGTNAFYFSILMLIVAALATGLAQTSLCAYCSPLPPIYMQGLMSGQAVAGVLASTAQLVTAYITNMYATDGDIYSTPSALHIATTRPPAVNRAILYFAFVTLTSIIGLASFFVLRRHPLYHQYASRPQEQPSSAQISGGPNQPDNTTIEPIPFNTLKSTIVLIRPYVHSMALVFTVTLSLYPTITTLVKSSFSEERSAKSHPVPFLNECHFIFYNLGDLAGRQLSSKPRVFRYFENQARIKKAVYLRWLFVPIILSCNVVYSGNSRSPLFPTWIRVDGLFLIIVLLLGLTNGLFCSLIMMHGPKSIIASPPPGSNTDNGGGNGLENSSVESAGGALALFLTIGLALGSIASFPVRALGCVCNPFD</sequence>
<feature type="compositionally biased region" description="Polar residues" evidence="9">
    <location>
        <begin position="330"/>
        <end position="339"/>
    </location>
</feature>
<feature type="transmembrane region" description="Helical" evidence="10">
    <location>
        <begin position="587"/>
        <end position="608"/>
    </location>
</feature>
<evidence type="ECO:0000256" key="6">
    <source>
        <dbReference type="ARBA" id="ARBA00023136"/>
    </source>
</evidence>
<evidence type="ECO:0000256" key="2">
    <source>
        <dbReference type="ARBA" id="ARBA00007965"/>
    </source>
</evidence>
<feature type="region of interest" description="Disordered" evidence="9">
    <location>
        <begin position="265"/>
        <end position="396"/>
    </location>
</feature>
<keyword evidence="7" id="KW-0802">TPR repeat</keyword>
<dbReference type="OrthoDB" id="46396at2759"/>
<evidence type="ECO:0000313" key="11">
    <source>
        <dbReference type="EMBL" id="KAJ1920351.1"/>
    </source>
</evidence>
<evidence type="ECO:0000313" key="12">
    <source>
        <dbReference type="Proteomes" id="UP001150538"/>
    </source>
</evidence>
<dbReference type="PANTHER" id="PTHR10332">
    <property type="entry name" value="EQUILIBRATIVE NUCLEOSIDE TRANSPORTER"/>
    <property type="match status" value="1"/>
</dbReference>
<evidence type="ECO:0000256" key="5">
    <source>
        <dbReference type="ARBA" id="ARBA00022989"/>
    </source>
</evidence>
<keyword evidence="6 10" id="KW-0472">Membrane</keyword>
<evidence type="ECO:0000256" key="7">
    <source>
        <dbReference type="PROSITE-ProRule" id="PRU00339"/>
    </source>
</evidence>
<evidence type="ECO:0000256" key="1">
    <source>
        <dbReference type="ARBA" id="ARBA00004141"/>
    </source>
</evidence>
<protein>
    <submittedName>
        <fullName evidence="11">Uncharacterized protein</fullName>
    </submittedName>
</protein>
<dbReference type="Proteomes" id="UP001150538">
    <property type="component" value="Unassembled WGS sequence"/>
</dbReference>
<comment type="subcellular location">
    <subcellularLocation>
        <location evidence="1">Membrane</location>
        <topology evidence="1">Multi-pass membrane protein</topology>
    </subcellularLocation>
</comment>
<dbReference type="Gene3D" id="1.25.40.10">
    <property type="entry name" value="Tetratricopeptide repeat domain"/>
    <property type="match status" value="1"/>
</dbReference>
<name>A0A9W8DVG2_9FUNG</name>
<feature type="compositionally biased region" description="Polar residues" evidence="9">
    <location>
        <begin position="351"/>
        <end position="361"/>
    </location>
</feature>
<dbReference type="EMBL" id="JANBPU010000014">
    <property type="protein sequence ID" value="KAJ1920351.1"/>
    <property type="molecule type" value="Genomic_DNA"/>
</dbReference>
<feature type="coiled-coil region" evidence="8">
    <location>
        <begin position="175"/>
        <end position="202"/>
    </location>
</feature>
<keyword evidence="3" id="KW-0813">Transport</keyword>
<dbReference type="PANTHER" id="PTHR10332:SF88">
    <property type="entry name" value="EQUILIBRATIVE NUCLEOSIDE TRANSPORTER 1, ISOFORM A"/>
    <property type="match status" value="1"/>
</dbReference>
<dbReference type="SUPFAM" id="SSF48452">
    <property type="entry name" value="TPR-like"/>
    <property type="match status" value="1"/>
</dbReference>
<dbReference type="PRINTS" id="PR01130">
    <property type="entry name" value="DERENTRNSPRT"/>
</dbReference>
<keyword evidence="12" id="KW-1185">Reference proteome</keyword>
<dbReference type="AlphaFoldDB" id="A0A9W8DVG2"/>
<feature type="region of interest" description="Disordered" evidence="9">
    <location>
        <begin position="672"/>
        <end position="693"/>
    </location>
</feature>
<evidence type="ECO:0000256" key="8">
    <source>
        <dbReference type="SAM" id="Coils"/>
    </source>
</evidence>
<evidence type="ECO:0000256" key="3">
    <source>
        <dbReference type="ARBA" id="ARBA00022448"/>
    </source>
</evidence>
<feature type="region of interest" description="Disordered" evidence="9">
    <location>
        <begin position="421"/>
        <end position="441"/>
    </location>
</feature>
<keyword evidence="8" id="KW-0175">Coiled coil</keyword>
<feature type="transmembrane region" description="Helical" evidence="10">
    <location>
        <begin position="451"/>
        <end position="470"/>
    </location>
</feature>
<feature type="repeat" description="TPR" evidence="7">
    <location>
        <begin position="71"/>
        <end position="104"/>
    </location>
</feature>
<dbReference type="GO" id="GO:0005886">
    <property type="term" value="C:plasma membrane"/>
    <property type="evidence" value="ECO:0007669"/>
    <property type="project" value="TreeGrafter"/>
</dbReference>
<keyword evidence="5 10" id="KW-1133">Transmembrane helix</keyword>
<feature type="compositionally biased region" description="Low complexity" evidence="9">
    <location>
        <begin position="341"/>
        <end position="350"/>
    </location>
</feature>
<reference evidence="11" key="1">
    <citation type="submission" date="2022-07" db="EMBL/GenBank/DDBJ databases">
        <title>Phylogenomic reconstructions and comparative analyses of Kickxellomycotina fungi.</title>
        <authorList>
            <person name="Reynolds N.K."/>
            <person name="Stajich J.E."/>
            <person name="Barry K."/>
            <person name="Grigoriev I.V."/>
            <person name="Crous P."/>
            <person name="Smith M.E."/>
        </authorList>
    </citation>
    <scope>NUCLEOTIDE SEQUENCE</scope>
    <source>
        <strain evidence="11">NBRC 100468</strain>
    </source>
</reference>
<comment type="similarity">
    <text evidence="2">Belongs to the SLC29A/ENT transporter (TC 2.A.57) family.</text>
</comment>
<comment type="caution">
    <text evidence="11">The sequence shown here is derived from an EMBL/GenBank/DDBJ whole genome shotgun (WGS) entry which is preliminary data.</text>
</comment>
<dbReference type="InterPro" id="IPR011990">
    <property type="entry name" value="TPR-like_helical_dom_sf"/>
</dbReference>
<feature type="transmembrane region" description="Helical" evidence="10">
    <location>
        <begin position="789"/>
        <end position="808"/>
    </location>
</feature>
<feature type="transmembrane region" description="Helical" evidence="10">
    <location>
        <begin position="522"/>
        <end position="539"/>
    </location>
</feature>